<keyword evidence="1" id="KW-0472">Membrane</keyword>
<gene>
    <name evidence="2" type="ORF">PQO03_06805</name>
</gene>
<organism evidence="2 3">
    <name type="scientific">Lentisphaera profundi</name>
    <dbReference type="NCBI Taxonomy" id="1658616"/>
    <lineage>
        <taxon>Bacteria</taxon>
        <taxon>Pseudomonadati</taxon>
        <taxon>Lentisphaerota</taxon>
        <taxon>Lentisphaeria</taxon>
        <taxon>Lentisphaerales</taxon>
        <taxon>Lentisphaeraceae</taxon>
        <taxon>Lentisphaera</taxon>
    </lineage>
</organism>
<name>A0ABY7VQA3_9BACT</name>
<feature type="transmembrane region" description="Helical" evidence="1">
    <location>
        <begin position="22"/>
        <end position="39"/>
    </location>
</feature>
<keyword evidence="1" id="KW-1133">Transmembrane helix</keyword>
<feature type="transmembrane region" description="Helical" evidence="1">
    <location>
        <begin position="46"/>
        <end position="62"/>
    </location>
</feature>
<evidence type="ECO:0000313" key="2">
    <source>
        <dbReference type="EMBL" id="WDE95425.1"/>
    </source>
</evidence>
<keyword evidence="3" id="KW-1185">Reference proteome</keyword>
<proteinExistence type="predicted"/>
<reference evidence="2 3" key="1">
    <citation type="submission" date="2023-02" db="EMBL/GenBank/DDBJ databases">
        <title>Genome sequence of Lentisphaera profundi SAORIC-696.</title>
        <authorList>
            <person name="Kim e."/>
            <person name="Cho J.-C."/>
            <person name="Choi A."/>
            <person name="Kang I."/>
        </authorList>
    </citation>
    <scope>NUCLEOTIDE SEQUENCE [LARGE SCALE GENOMIC DNA]</scope>
    <source>
        <strain evidence="2 3">SAORIC-696</strain>
    </source>
</reference>
<accession>A0ABY7VQA3</accession>
<sequence>MIYLLYAIFYLLLVFLPLRKQSSSYALGLFILSLLMFFISRQSSFVYLYSFLLMPYLCSLLISQSISTGLYCLALSLCRFMNFLGFDKKRLGYLLSSTLMNDDKDLPQLSYGNAAELKLILNLCRQNKQWGELIDNYKTLSQIEKKAYFDLYSHANEQLEKQKILCDQEL</sequence>
<keyword evidence="1" id="KW-0812">Transmembrane</keyword>
<evidence type="ECO:0000313" key="3">
    <source>
        <dbReference type="Proteomes" id="UP001214250"/>
    </source>
</evidence>
<dbReference type="Proteomes" id="UP001214250">
    <property type="component" value="Chromosome 1"/>
</dbReference>
<dbReference type="EMBL" id="CP117811">
    <property type="protein sequence ID" value="WDE95425.1"/>
    <property type="molecule type" value="Genomic_DNA"/>
</dbReference>
<evidence type="ECO:0000256" key="1">
    <source>
        <dbReference type="SAM" id="Phobius"/>
    </source>
</evidence>
<protein>
    <submittedName>
        <fullName evidence="2">Uncharacterized protein</fullName>
    </submittedName>
</protein>
<dbReference type="RefSeq" id="WP_274148968.1">
    <property type="nucleotide sequence ID" value="NZ_CP117811.1"/>
</dbReference>